<evidence type="ECO:0000313" key="4">
    <source>
        <dbReference type="EMBL" id="GIQ89882.1"/>
    </source>
</evidence>
<dbReference type="OrthoDB" id="10264196at2759"/>
<dbReference type="Gene3D" id="3.20.20.10">
    <property type="entry name" value="Alanine racemase"/>
    <property type="match status" value="1"/>
</dbReference>
<dbReference type="GO" id="GO:0030170">
    <property type="term" value="F:pyridoxal phosphate binding"/>
    <property type="evidence" value="ECO:0007669"/>
    <property type="project" value="InterPro"/>
</dbReference>
<dbReference type="AlphaFoldDB" id="A0A9K3D791"/>
<name>A0A9K3D791_9EUKA</name>
<dbReference type="InterPro" id="IPR029066">
    <property type="entry name" value="PLP-binding_barrel"/>
</dbReference>
<dbReference type="InterPro" id="IPR001608">
    <property type="entry name" value="Ala_racemase_N"/>
</dbReference>
<proteinExistence type="inferred from homology"/>
<keyword evidence="1" id="KW-0663">Pyridoxal phosphate</keyword>
<evidence type="ECO:0000259" key="3">
    <source>
        <dbReference type="Pfam" id="PF01168"/>
    </source>
</evidence>
<dbReference type="InterPro" id="IPR011078">
    <property type="entry name" value="PyrdxlP_homeostasis"/>
</dbReference>
<dbReference type="Pfam" id="PF01168">
    <property type="entry name" value="Ala_racemase_N"/>
    <property type="match status" value="1"/>
</dbReference>
<keyword evidence="5" id="KW-1185">Reference proteome</keyword>
<dbReference type="SUPFAM" id="SSF51419">
    <property type="entry name" value="PLP-binding barrel"/>
    <property type="match status" value="1"/>
</dbReference>
<dbReference type="Proteomes" id="UP000265618">
    <property type="component" value="Unassembled WGS sequence"/>
</dbReference>
<evidence type="ECO:0000256" key="2">
    <source>
        <dbReference type="RuleBase" id="RU004514"/>
    </source>
</evidence>
<protein>
    <recommendedName>
        <fullName evidence="3">Alanine racemase N-terminal domain-containing protein</fullName>
    </recommendedName>
</protein>
<dbReference type="PANTHER" id="PTHR10146:SF14">
    <property type="entry name" value="PYRIDOXAL PHOSPHATE HOMEOSTASIS PROTEIN"/>
    <property type="match status" value="1"/>
</dbReference>
<evidence type="ECO:0000256" key="1">
    <source>
        <dbReference type="ARBA" id="ARBA00022898"/>
    </source>
</evidence>
<organism evidence="4 5">
    <name type="scientific">Kipferlia bialata</name>
    <dbReference type="NCBI Taxonomy" id="797122"/>
    <lineage>
        <taxon>Eukaryota</taxon>
        <taxon>Metamonada</taxon>
        <taxon>Carpediemonas-like organisms</taxon>
        <taxon>Kipferlia</taxon>
    </lineage>
</organism>
<comment type="caution">
    <text evidence="4">The sequence shown here is derived from an EMBL/GenBank/DDBJ whole genome shotgun (WGS) entry which is preliminary data.</text>
</comment>
<reference evidence="4 5" key="1">
    <citation type="journal article" date="2018" name="PLoS ONE">
        <title>The draft genome of Kipferlia bialata reveals reductive genome evolution in fornicate parasites.</title>
        <authorList>
            <person name="Tanifuji G."/>
            <person name="Takabayashi S."/>
            <person name="Kume K."/>
            <person name="Takagi M."/>
            <person name="Nakayama T."/>
            <person name="Kamikawa R."/>
            <person name="Inagaki Y."/>
            <person name="Hashimoto T."/>
        </authorList>
    </citation>
    <scope>NUCLEOTIDE SEQUENCE [LARGE SCALE GENOMIC DNA]</scope>
    <source>
        <strain evidence="4">NY0173</strain>
    </source>
</reference>
<accession>A0A9K3D791</accession>
<dbReference type="EMBL" id="BDIP01005538">
    <property type="protein sequence ID" value="GIQ89882.1"/>
    <property type="molecule type" value="Genomic_DNA"/>
</dbReference>
<sequence length="172" mass="18488">MVALSNWITIYTSIPLFVVDCRIQKKAKALAQIEHLTVETVCKEKDVTALDRFRGETGYAPLPVYIQVNTSGEEQKAGVPCTDPSLLHTLVKGITGAEHLEFRGLMTIGAVGGGVESFETLASLRASLPLPSPLSVMLSMGMTSDFREAIAHGADIVRVGSAIFGAREYPPK</sequence>
<feature type="domain" description="Alanine racemase N-terminal" evidence="3">
    <location>
        <begin position="26"/>
        <end position="167"/>
    </location>
</feature>
<evidence type="ECO:0000313" key="5">
    <source>
        <dbReference type="Proteomes" id="UP000265618"/>
    </source>
</evidence>
<comment type="similarity">
    <text evidence="2">Belongs to the pyridoxal phosphate-binding protein YggS/PROSC family.</text>
</comment>
<dbReference type="PANTHER" id="PTHR10146">
    <property type="entry name" value="PROLINE SYNTHETASE CO-TRANSCRIBED BACTERIAL HOMOLOG PROTEIN"/>
    <property type="match status" value="1"/>
</dbReference>
<gene>
    <name evidence="4" type="ORF">KIPB_012485</name>
</gene>